<feature type="domain" description="AAA ATPase AAA+ lid" evidence="9">
    <location>
        <begin position="1"/>
        <end position="33"/>
    </location>
</feature>
<proteinExistence type="predicted"/>
<sequence length="299" mass="32457">GMSGADLENICNEAALHAARRDAEKVSMKDFEQAKDKVMFGTERRSLVLTENERQLTAYHEAGHVVLGVKIPGLDPVYKVSIIPRGRALGITASLPEEDRHSYTKEWMEGQLAMLFGGRVAEEIIFGPKDVTTGAGNDIERATAMARKMVMTFGMSDAVGLVSVGDSEQEVFLGRELGQRRVISEHTARLVDEEVKCLLDTAHERAHEVLKEHGDLLESVAQALLERETLGREEIEALERGEALPPQPVPASEEISASPPDPSKQPDKAPPPLGLPGADGPLPGPATSFYEAPDHNKEG</sequence>
<dbReference type="AlphaFoldDB" id="A0A381NT62"/>
<dbReference type="GO" id="GO:0005524">
    <property type="term" value="F:ATP binding"/>
    <property type="evidence" value="ECO:0007669"/>
    <property type="project" value="InterPro"/>
</dbReference>
<evidence type="ECO:0000313" key="10">
    <source>
        <dbReference type="EMBL" id="SUZ57826.1"/>
    </source>
</evidence>
<dbReference type="InterPro" id="IPR037219">
    <property type="entry name" value="Peptidase_M41-like"/>
</dbReference>
<comment type="cofactor">
    <cofactor evidence="1">
        <name>Zn(2+)</name>
        <dbReference type="ChEBI" id="CHEBI:29105"/>
    </cofactor>
</comment>
<evidence type="ECO:0000256" key="5">
    <source>
        <dbReference type="ARBA" id="ARBA00022833"/>
    </source>
</evidence>
<feature type="non-terminal residue" evidence="10">
    <location>
        <position position="1"/>
    </location>
</feature>
<dbReference type="FunFam" id="1.20.58.760:FF:000001">
    <property type="entry name" value="ATP-dependent zinc metalloprotease FtsH"/>
    <property type="match status" value="1"/>
</dbReference>
<name>A0A381NT62_9ZZZZ</name>
<keyword evidence="3" id="KW-0479">Metal-binding</keyword>
<keyword evidence="6" id="KW-0482">Metalloprotease</keyword>
<dbReference type="Gene3D" id="1.20.58.760">
    <property type="entry name" value="Peptidase M41"/>
    <property type="match status" value="1"/>
</dbReference>
<dbReference type="InterPro" id="IPR000642">
    <property type="entry name" value="Peptidase_M41"/>
</dbReference>
<accession>A0A381NT62</accession>
<protein>
    <recommendedName>
        <fullName evidence="11">Peptidase M41 domain-containing protein</fullName>
    </recommendedName>
</protein>
<evidence type="ECO:0000256" key="3">
    <source>
        <dbReference type="ARBA" id="ARBA00022723"/>
    </source>
</evidence>
<feature type="domain" description="Peptidase M41" evidence="8">
    <location>
        <begin position="48"/>
        <end position="237"/>
    </location>
</feature>
<dbReference type="GO" id="GO:0030163">
    <property type="term" value="P:protein catabolic process"/>
    <property type="evidence" value="ECO:0007669"/>
    <property type="project" value="TreeGrafter"/>
</dbReference>
<keyword evidence="2" id="KW-0645">Protease</keyword>
<dbReference type="GO" id="GO:0004176">
    <property type="term" value="F:ATP-dependent peptidase activity"/>
    <property type="evidence" value="ECO:0007669"/>
    <property type="project" value="InterPro"/>
</dbReference>
<evidence type="ECO:0000256" key="7">
    <source>
        <dbReference type="SAM" id="MobiDB-lite"/>
    </source>
</evidence>
<feature type="compositionally biased region" description="Pro residues" evidence="7">
    <location>
        <begin position="259"/>
        <end position="274"/>
    </location>
</feature>
<dbReference type="Pfam" id="PF17862">
    <property type="entry name" value="AAA_lid_3"/>
    <property type="match status" value="1"/>
</dbReference>
<evidence type="ECO:0000256" key="2">
    <source>
        <dbReference type="ARBA" id="ARBA00022670"/>
    </source>
</evidence>
<dbReference type="SUPFAM" id="SSF140990">
    <property type="entry name" value="FtsH protease domain-like"/>
    <property type="match status" value="1"/>
</dbReference>
<evidence type="ECO:0000259" key="8">
    <source>
        <dbReference type="Pfam" id="PF01434"/>
    </source>
</evidence>
<reference evidence="10" key="1">
    <citation type="submission" date="2018-05" db="EMBL/GenBank/DDBJ databases">
        <authorList>
            <person name="Lanie J.A."/>
            <person name="Ng W.-L."/>
            <person name="Kazmierczak K.M."/>
            <person name="Andrzejewski T.M."/>
            <person name="Davidsen T.M."/>
            <person name="Wayne K.J."/>
            <person name="Tettelin H."/>
            <person name="Glass J.I."/>
            <person name="Rusch D."/>
            <person name="Podicherti R."/>
            <person name="Tsui H.-C.T."/>
            <person name="Winkler M.E."/>
        </authorList>
    </citation>
    <scope>NUCLEOTIDE SEQUENCE</scope>
</reference>
<organism evidence="10">
    <name type="scientific">marine metagenome</name>
    <dbReference type="NCBI Taxonomy" id="408172"/>
    <lineage>
        <taxon>unclassified sequences</taxon>
        <taxon>metagenomes</taxon>
        <taxon>ecological metagenomes</taxon>
    </lineage>
</organism>
<dbReference type="GO" id="GO:0046872">
    <property type="term" value="F:metal ion binding"/>
    <property type="evidence" value="ECO:0007669"/>
    <property type="project" value="UniProtKB-KW"/>
</dbReference>
<dbReference type="PANTHER" id="PTHR23076">
    <property type="entry name" value="METALLOPROTEASE M41 FTSH"/>
    <property type="match status" value="1"/>
</dbReference>
<evidence type="ECO:0000256" key="1">
    <source>
        <dbReference type="ARBA" id="ARBA00001947"/>
    </source>
</evidence>
<evidence type="ECO:0000256" key="6">
    <source>
        <dbReference type="ARBA" id="ARBA00023049"/>
    </source>
</evidence>
<evidence type="ECO:0008006" key="11">
    <source>
        <dbReference type="Google" id="ProtNLM"/>
    </source>
</evidence>
<gene>
    <name evidence="10" type="ORF">METZ01_LOCUS10680</name>
</gene>
<evidence type="ECO:0000256" key="4">
    <source>
        <dbReference type="ARBA" id="ARBA00022801"/>
    </source>
</evidence>
<dbReference type="InterPro" id="IPR041569">
    <property type="entry name" value="AAA_lid_3"/>
</dbReference>
<dbReference type="GO" id="GO:0004222">
    <property type="term" value="F:metalloendopeptidase activity"/>
    <property type="evidence" value="ECO:0007669"/>
    <property type="project" value="InterPro"/>
</dbReference>
<dbReference type="EMBL" id="UINC01000580">
    <property type="protein sequence ID" value="SUZ57826.1"/>
    <property type="molecule type" value="Genomic_DNA"/>
</dbReference>
<keyword evidence="5" id="KW-0862">Zinc</keyword>
<dbReference type="PANTHER" id="PTHR23076:SF97">
    <property type="entry name" value="ATP-DEPENDENT ZINC METALLOPROTEASE YME1L1"/>
    <property type="match status" value="1"/>
</dbReference>
<dbReference type="Pfam" id="PF01434">
    <property type="entry name" value="Peptidase_M41"/>
    <property type="match status" value="1"/>
</dbReference>
<evidence type="ECO:0000259" key="9">
    <source>
        <dbReference type="Pfam" id="PF17862"/>
    </source>
</evidence>
<feature type="region of interest" description="Disordered" evidence="7">
    <location>
        <begin position="238"/>
        <end position="299"/>
    </location>
</feature>
<dbReference type="Gene3D" id="1.10.8.60">
    <property type="match status" value="1"/>
</dbReference>
<keyword evidence="4" id="KW-0378">Hydrolase</keyword>
<dbReference type="GO" id="GO:0006508">
    <property type="term" value="P:proteolysis"/>
    <property type="evidence" value="ECO:0007669"/>
    <property type="project" value="UniProtKB-KW"/>
</dbReference>
<dbReference type="GO" id="GO:0005886">
    <property type="term" value="C:plasma membrane"/>
    <property type="evidence" value="ECO:0007669"/>
    <property type="project" value="TreeGrafter"/>
</dbReference>